<dbReference type="SMART" id="SM00091">
    <property type="entry name" value="PAS"/>
    <property type="match status" value="3"/>
</dbReference>
<dbReference type="CDD" id="cd00130">
    <property type="entry name" value="PAS"/>
    <property type="match status" value="3"/>
</dbReference>
<keyword evidence="12" id="KW-0010">Activator</keyword>
<feature type="compositionally biased region" description="Low complexity" evidence="15">
    <location>
        <begin position="1"/>
        <end position="17"/>
    </location>
</feature>
<dbReference type="InterPro" id="IPR035965">
    <property type="entry name" value="PAS-like_dom_sf"/>
</dbReference>
<dbReference type="Pfam" id="PF08447">
    <property type="entry name" value="PAS_3"/>
    <property type="match status" value="2"/>
</dbReference>
<keyword evidence="2" id="KW-0716">Sensory transduction</keyword>
<keyword evidence="3" id="KW-0285">Flavoprotein</keyword>
<sequence length="626" mass="67763">MAAAAAAGFLPQQSSSRAPPPAIPHSLPPVANLPPSSASRTRAPLSGGGALAHQRALSPPAVPPGAPNPRTTVPGLYSATGFDIMGVLAKVATRANPQVSIGPVDMSCSFVVSDARKPDQPILYVSETFERLTGYSSADCVGRNCRFLQSPDGLVNEGSHRRYTDNATVAQLKTELMAKRECQFTLINYRKGGEPFINLITIIPISWERDDEVSYFVGFQVDLVEQPNAIMQRMRDGTYVVNYQVAEAPVAVPRMVGVGAANDDRGTGPTGGGVEGQSTTLTGHFAMDVTDLVGVRDPTEAANLFYRALVDQVDFIHVLSLRGVLLYVSQDCQRVLEYSEAELVGRSLSEFCHPGDLVSVMRELKESSNGVHPVNMVYRIRRKNSGYMWMEVSGKCTQGEKAKGKKFVVLTGREKPVVRVHRNDIVRAGGVNDVDMWAKLALEGLFLHVSTDAQALVGFTATELVGKSLLDLVHIDDLAQLRRALDLVRQANVVTLPHRIKNKKGEYLQVMSAFVPGNSATAGDVRFALHRCTDVVDARQVAQGLQAFAANEVVEDTDDLFDVLSPVRCTSWQYELHQLRLQNRRLRAEIEEMDASVRGKKRRGGNKDASANSSAAAAAAANGGGS</sequence>
<organism evidence="17 18">
    <name type="scientific">Catenaria anguillulae PL171</name>
    <dbReference type="NCBI Taxonomy" id="765915"/>
    <lineage>
        <taxon>Eukaryota</taxon>
        <taxon>Fungi</taxon>
        <taxon>Fungi incertae sedis</taxon>
        <taxon>Blastocladiomycota</taxon>
        <taxon>Blastocladiomycetes</taxon>
        <taxon>Blastocladiales</taxon>
        <taxon>Catenariaceae</taxon>
        <taxon>Catenaria</taxon>
    </lineage>
</organism>
<dbReference type="NCBIfam" id="TIGR00229">
    <property type="entry name" value="sensory_box"/>
    <property type="match status" value="2"/>
</dbReference>
<evidence type="ECO:0000256" key="12">
    <source>
        <dbReference type="ARBA" id="ARBA00023159"/>
    </source>
</evidence>
<evidence type="ECO:0000313" key="18">
    <source>
        <dbReference type="Proteomes" id="UP000193411"/>
    </source>
</evidence>
<keyword evidence="6" id="KW-0677">Repeat</keyword>
<dbReference type="PANTHER" id="PTHR47429">
    <property type="entry name" value="PROTEIN TWIN LOV 1"/>
    <property type="match status" value="1"/>
</dbReference>
<evidence type="ECO:0000256" key="6">
    <source>
        <dbReference type="ARBA" id="ARBA00022737"/>
    </source>
</evidence>
<protein>
    <submittedName>
        <fullName evidence="17">PAS domain-domain-containing protein</fullName>
    </submittedName>
</protein>
<feature type="domain" description="PAS" evidence="16">
    <location>
        <begin position="122"/>
        <end position="144"/>
    </location>
</feature>
<evidence type="ECO:0000256" key="1">
    <source>
        <dbReference type="ARBA" id="ARBA00022543"/>
    </source>
</evidence>
<dbReference type="EMBL" id="MCFL01000030">
    <property type="protein sequence ID" value="ORZ34267.1"/>
    <property type="molecule type" value="Genomic_DNA"/>
</dbReference>
<dbReference type="InterPro" id="IPR000014">
    <property type="entry name" value="PAS"/>
</dbReference>
<dbReference type="GO" id="GO:0003677">
    <property type="term" value="F:DNA binding"/>
    <property type="evidence" value="ECO:0007669"/>
    <property type="project" value="UniProtKB-KW"/>
</dbReference>
<dbReference type="Proteomes" id="UP000193411">
    <property type="component" value="Unassembled WGS sequence"/>
</dbReference>
<keyword evidence="13" id="KW-0804">Transcription</keyword>
<evidence type="ECO:0000256" key="3">
    <source>
        <dbReference type="ARBA" id="ARBA00022630"/>
    </source>
</evidence>
<keyword evidence="4" id="KW-0288">FMN</keyword>
<evidence type="ECO:0000256" key="13">
    <source>
        <dbReference type="ARBA" id="ARBA00023163"/>
    </source>
</evidence>
<dbReference type="SUPFAM" id="SSF55785">
    <property type="entry name" value="PYP-like sensor domain (PAS domain)"/>
    <property type="match status" value="3"/>
</dbReference>
<dbReference type="Pfam" id="PF13426">
    <property type="entry name" value="PAS_9"/>
    <property type="match status" value="1"/>
</dbReference>
<dbReference type="PROSITE" id="PS50112">
    <property type="entry name" value="PAS"/>
    <property type="match status" value="3"/>
</dbReference>
<gene>
    <name evidence="17" type="ORF">BCR44DRAFT_1390720</name>
</gene>
<name>A0A1Y2HI25_9FUNG</name>
<evidence type="ECO:0000256" key="11">
    <source>
        <dbReference type="ARBA" id="ARBA00023125"/>
    </source>
</evidence>
<dbReference type="OrthoDB" id="447251at2759"/>
<feature type="region of interest" description="Disordered" evidence="15">
    <location>
        <begin position="596"/>
        <end position="626"/>
    </location>
</feature>
<evidence type="ECO:0000256" key="4">
    <source>
        <dbReference type="ARBA" id="ARBA00022643"/>
    </source>
</evidence>
<feature type="domain" description="PAS" evidence="16">
    <location>
        <begin position="443"/>
        <end position="492"/>
    </location>
</feature>
<evidence type="ECO:0000256" key="8">
    <source>
        <dbReference type="ARBA" id="ARBA00022833"/>
    </source>
</evidence>
<keyword evidence="9" id="KW-0157">Chromophore</keyword>
<keyword evidence="18" id="KW-1185">Reference proteome</keyword>
<evidence type="ECO:0000256" key="9">
    <source>
        <dbReference type="ARBA" id="ARBA00022991"/>
    </source>
</evidence>
<proteinExistence type="predicted"/>
<dbReference type="PANTHER" id="PTHR47429:SF7">
    <property type="entry name" value="GATA-FACTOR"/>
    <property type="match status" value="1"/>
</dbReference>
<evidence type="ECO:0000259" key="16">
    <source>
        <dbReference type="PROSITE" id="PS50112"/>
    </source>
</evidence>
<keyword evidence="10" id="KW-0805">Transcription regulation</keyword>
<evidence type="ECO:0000313" key="17">
    <source>
        <dbReference type="EMBL" id="ORZ34267.1"/>
    </source>
</evidence>
<comment type="caution">
    <text evidence="17">The sequence shown here is derived from an EMBL/GenBank/DDBJ whole genome shotgun (WGS) entry which is preliminary data.</text>
</comment>
<evidence type="ECO:0000256" key="5">
    <source>
        <dbReference type="ARBA" id="ARBA00022723"/>
    </source>
</evidence>
<feature type="region of interest" description="Disordered" evidence="15">
    <location>
        <begin position="1"/>
        <end position="74"/>
    </location>
</feature>
<dbReference type="InterPro" id="IPR001610">
    <property type="entry name" value="PAC"/>
</dbReference>
<dbReference type="GO" id="GO:0005634">
    <property type="term" value="C:nucleus"/>
    <property type="evidence" value="ECO:0007669"/>
    <property type="project" value="TreeGrafter"/>
</dbReference>
<feature type="compositionally biased region" description="Low complexity" evidence="15">
    <location>
        <begin position="609"/>
        <end position="626"/>
    </location>
</feature>
<keyword evidence="1" id="KW-0600">Photoreceptor protein</keyword>
<evidence type="ECO:0000256" key="2">
    <source>
        <dbReference type="ARBA" id="ARBA00022606"/>
    </source>
</evidence>
<evidence type="ECO:0000256" key="7">
    <source>
        <dbReference type="ARBA" id="ARBA00022771"/>
    </source>
</evidence>
<feature type="domain" description="PAS" evidence="16">
    <location>
        <begin position="301"/>
        <end position="371"/>
    </location>
</feature>
<dbReference type="GO" id="GO:0008270">
    <property type="term" value="F:zinc ion binding"/>
    <property type="evidence" value="ECO:0007669"/>
    <property type="project" value="UniProtKB-KW"/>
</dbReference>
<dbReference type="SMART" id="SM00086">
    <property type="entry name" value="PAC"/>
    <property type="match status" value="2"/>
</dbReference>
<dbReference type="AlphaFoldDB" id="A0A1Y2HI25"/>
<evidence type="ECO:0000256" key="10">
    <source>
        <dbReference type="ARBA" id="ARBA00023015"/>
    </source>
</evidence>
<dbReference type="GO" id="GO:0009881">
    <property type="term" value="F:photoreceptor activity"/>
    <property type="evidence" value="ECO:0007669"/>
    <property type="project" value="UniProtKB-KW"/>
</dbReference>
<keyword evidence="11" id="KW-0238">DNA-binding</keyword>
<dbReference type="InterPro" id="IPR013655">
    <property type="entry name" value="PAS_fold_3"/>
</dbReference>
<evidence type="ECO:0000256" key="15">
    <source>
        <dbReference type="SAM" id="MobiDB-lite"/>
    </source>
</evidence>
<keyword evidence="14" id="KW-0675">Receptor</keyword>
<evidence type="ECO:0000256" key="14">
    <source>
        <dbReference type="ARBA" id="ARBA00023170"/>
    </source>
</evidence>
<keyword evidence="7" id="KW-0863">Zinc-finger</keyword>
<keyword evidence="5" id="KW-0479">Metal-binding</keyword>
<dbReference type="Gene3D" id="3.30.450.20">
    <property type="entry name" value="PAS domain"/>
    <property type="match status" value="3"/>
</dbReference>
<feature type="compositionally biased region" description="Pro residues" evidence="15">
    <location>
        <begin position="18"/>
        <end position="27"/>
    </location>
</feature>
<dbReference type="FunFam" id="3.30.450.20:FF:000064">
    <property type="entry name" value="Vivid PAS protein VVD"/>
    <property type="match status" value="1"/>
</dbReference>
<keyword evidence="8" id="KW-0862">Zinc</keyword>
<dbReference type="STRING" id="765915.A0A1Y2HI25"/>
<accession>A0A1Y2HI25</accession>
<reference evidence="17 18" key="1">
    <citation type="submission" date="2016-07" db="EMBL/GenBank/DDBJ databases">
        <title>Pervasive Adenine N6-methylation of Active Genes in Fungi.</title>
        <authorList>
            <consortium name="DOE Joint Genome Institute"/>
            <person name="Mondo S.J."/>
            <person name="Dannebaum R.O."/>
            <person name="Kuo R.C."/>
            <person name="Labutti K."/>
            <person name="Haridas S."/>
            <person name="Kuo A."/>
            <person name="Salamov A."/>
            <person name="Ahrendt S.R."/>
            <person name="Lipzen A."/>
            <person name="Sullivan W."/>
            <person name="Andreopoulos W.B."/>
            <person name="Clum A."/>
            <person name="Lindquist E."/>
            <person name="Daum C."/>
            <person name="Ramamoorthy G.K."/>
            <person name="Gryganskyi A."/>
            <person name="Culley D."/>
            <person name="Magnuson J.K."/>
            <person name="James T.Y."/>
            <person name="O'Malley M.A."/>
            <person name="Stajich J.E."/>
            <person name="Spatafora J.W."/>
            <person name="Visel A."/>
            <person name="Grigoriev I.V."/>
        </authorList>
    </citation>
    <scope>NUCLEOTIDE SEQUENCE [LARGE SCALE GENOMIC DNA]</scope>
    <source>
        <strain evidence="17 18">PL171</strain>
    </source>
</reference>